<accession>K2JXA3</accession>
<dbReference type="STRING" id="745411.B3C1_14395"/>
<name>K2JXA3_9GAMM</name>
<dbReference type="Proteomes" id="UP000006755">
    <property type="component" value="Unassembled WGS sequence"/>
</dbReference>
<protein>
    <recommendedName>
        <fullName evidence="1">Glutaredoxin domain-containing protein</fullName>
    </recommendedName>
</protein>
<dbReference type="CDD" id="cd02976">
    <property type="entry name" value="NrdH"/>
    <property type="match status" value="1"/>
</dbReference>
<dbReference type="Gene3D" id="3.40.30.10">
    <property type="entry name" value="Glutaredoxin"/>
    <property type="match status" value="1"/>
</dbReference>
<evidence type="ECO:0000313" key="2">
    <source>
        <dbReference type="EMBL" id="EKE69885.1"/>
    </source>
</evidence>
<dbReference type="InterPro" id="IPR036249">
    <property type="entry name" value="Thioredoxin-like_sf"/>
</dbReference>
<dbReference type="EMBL" id="AMRI01000022">
    <property type="protein sequence ID" value="EKE69885.1"/>
    <property type="molecule type" value="Genomic_DNA"/>
</dbReference>
<sequence length="125" mass="14381">MRPWLWLLLLILVFQHGDSLKDMAQSHQLWPFEGAKAKLYTNDWCPACLRTDSLLEELEIPVDRVNLDYALEASQVEQRYGRGNLPILVIGDQVIRGFAPDRTKEAWHQAKAKGFWAGMTDNDDL</sequence>
<dbReference type="RefSeq" id="WP_008485712.1">
    <property type="nucleotide sequence ID" value="NZ_AMRI01000022.1"/>
</dbReference>
<keyword evidence="3" id="KW-1185">Reference proteome</keyword>
<gene>
    <name evidence="2" type="ORF">B3C1_14395</name>
</gene>
<dbReference type="Pfam" id="PF00462">
    <property type="entry name" value="Glutaredoxin"/>
    <property type="match status" value="1"/>
</dbReference>
<dbReference type="OrthoDB" id="8991911at2"/>
<organism evidence="2 3">
    <name type="scientific">Gallaecimonas xiamenensis 3-C-1</name>
    <dbReference type="NCBI Taxonomy" id="745411"/>
    <lineage>
        <taxon>Bacteria</taxon>
        <taxon>Pseudomonadati</taxon>
        <taxon>Pseudomonadota</taxon>
        <taxon>Gammaproteobacteria</taxon>
        <taxon>Enterobacterales</taxon>
        <taxon>Gallaecimonadaceae</taxon>
        <taxon>Gallaecimonas</taxon>
    </lineage>
</organism>
<feature type="domain" description="Glutaredoxin" evidence="1">
    <location>
        <begin position="38"/>
        <end position="95"/>
    </location>
</feature>
<dbReference type="InterPro" id="IPR002109">
    <property type="entry name" value="Glutaredoxin"/>
</dbReference>
<evidence type="ECO:0000259" key="1">
    <source>
        <dbReference type="Pfam" id="PF00462"/>
    </source>
</evidence>
<reference evidence="2 3" key="1">
    <citation type="journal article" date="2012" name="J. Bacteriol.">
        <title>Genome Sequence of Gallaecimonas xiamenensis Type Strain 3-C-1.</title>
        <authorList>
            <person name="Lai Q."/>
            <person name="Wang L."/>
            <person name="Wang W."/>
            <person name="Shao Z."/>
        </authorList>
    </citation>
    <scope>NUCLEOTIDE SEQUENCE [LARGE SCALE GENOMIC DNA]</scope>
    <source>
        <strain evidence="2 3">3-C-1</strain>
    </source>
</reference>
<proteinExistence type="predicted"/>
<dbReference type="SUPFAM" id="SSF52833">
    <property type="entry name" value="Thioredoxin-like"/>
    <property type="match status" value="1"/>
</dbReference>
<comment type="caution">
    <text evidence="2">The sequence shown here is derived from an EMBL/GenBank/DDBJ whole genome shotgun (WGS) entry which is preliminary data.</text>
</comment>
<dbReference type="AlphaFoldDB" id="K2JXA3"/>
<evidence type="ECO:0000313" key="3">
    <source>
        <dbReference type="Proteomes" id="UP000006755"/>
    </source>
</evidence>